<reference evidence="1 2" key="1">
    <citation type="submission" date="2023-10" db="EMBL/GenBank/DDBJ databases">
        <title>Draft Genome Sequence of Bacillus thuringiensis serovar. toumanoffi 4059: Identification of a Novel Cry Protein Candidate.</title>
        <authorList>
            <person name="Murdoch R.W."/>
            <person name="Gemler B."/>
            <person name="Heater B.S."/>
        </authorList>
    </citation>
    <scope>NUCLEOTIDE SEQUENCE [LARGE SCALE GENOMIC DNA]</scope>
    <source>
        <strain evidence="1 2">4059</strain>
    </source>
</reference>
<evidence type="ECO:0008006" key="3">
    <source>
        <dbReference type="Google" id="ProtNLM"/>
    </source>
</evidence>
<evidence type="ECO:0000313" key="2">
    <source>
        <dbReference type="Proteomes" id="UP001272716"/>
    </source>
</evidence>
<name>A0ABD5HR09_BACTU</name>
<organism evidence="1 2">
    <name type="scientific">Bacillus thuringiensis serovar toumanoffi</name>
    <dbReference type="NCBI Taxonomy" id="180862"/>
    <lineage>
        <taxon>Bacteria</taxon>
        <taxon>Bacillati</taxon>
        <taxon>Bacillota</taxon>
        <taxon>Bacilli</taxon>
        <taxon>Bacillales</taxon>
        <taxon>Bacillaceae</taxon>
        <taxon>Bacillus</taxon>
        <taxon>Bacillus cereus group</taxon>
    </lineage>
</organism>
<dbReference type="RefSeq" id="WP_001245241.1">
    <property type="nucleotide sequence ID" value="NZ_JAWQCK010000001.1"/>
</dbReference>
<dbReference type="AlphaFoldDB" id="A0ABD5HR09"/>
<evidence type="ECO:0000313" key="1">
    <source>
        <dbReference type="EMBL" id="MDW9207376.1"/>
    </source>
</evidence>
<proteinExistence type="predicted"/>
<accession>A0ABD5HR09</accession>
<comment type="caution">
    <text evidence="1">The sequence shown here is derived from an EMBL/GenBank/DDBJ whole genome shotgun (WGS) entry which is preliminary data.</text>
</comment>
<sequence>MRNLSRFTNPYFETRGEKENGVYEVVRHKVNEQLPFKEKFNSLKEARMFIYQYAHKNPEWLNINGDISEFNFKEDRKQNSWHGNVIEKVYKVLYKDLNEWNE</sequence>
<protein>
    <recommendedName>
        <fullName evidence="3">Large polyvalent protein-associated domain-containing protein</fullName>
    </recommendedName>
</protein>
<dbReference type="EMBL" id="JAWQCK010000001">
    <property type="protein sequence ID" value="MDW9207376.1"/>
    <property type="molecule type" value="Genomic_DNA"/>
</dbReference>
<gene>
    <name evidence="1" type="ORF">BTTOUR_00900</name>
</gene>
<dbReference type="Proteomes" id="UP001272716">
    <property type="component" value="Unassembled WGS sequence"/>
</dbReference>